<keyword evidence="2" id="KW-1185">Reference proteome</keyword>
<reference evidence="1 2" key="1">
    <citation type="journal article" date="2015" name="Genome Biol. Evol.">
        <title>The genome of winter moth (Operophtera brumata) provides a genomic perspective on sexual dimorphism and phenology.</title>
        <authorList>
            <person name="Derks M.F."/>
            <person name="Smit S."/>
            <person name="Salis L."/>
            <person name="Schijlen E."/>
            <person name="Bossers A."/>
            <person name="Mateman C."/>
            <person name="Pijl A.S."/>
            <person name="de Ridder D."/>
            <person name="Groenen M.A."/>
            <person name="Visser M.E."/>
            <person name="Megens H.J."/>
        </authorList>
    </citation>
    <scope>NUCLEOTIDE SEQUENCE [LARGE SCALE GENOMIC DNA]</scope>
    <source>
        <strain evidence="1">WM2013NL</strain>
        <tissue evidence="1">Head and thorax</tissue>
    </source>
</reference>
<protein>
    <recommendedName>
        <fullName evidence="3">SWIM-type domain-containing protein</fullName>
    </recommendedName>
</protein>
<sequence length="117" mass="13540">MYENRHLVTARAAESGSHTFFRGQCKASMKKIIYVGQQIHLPTVEETHCECAAGSGPEAHCKHILILMFGVEDMVRHKCITLYQVCTQQLMTFKRPKPFYASPMQCHKIAKRKKYYF</sequence>
<name>A0A0L7LDD5_OPEBR</name>
<gene>
    <name evidence="1" type="ORF">OBRU01_11100</name>
</gene>
<accession>A0A0L7LDD5</accession>
<dbReference type="AlphaFoldDB" id="A0A0L7LDD5"/>
<dbReference type="EMBL" id="JTDY01001670">
    <property type="protein sequence ID" value="KOB73201.1"/>
    <property type="molecule type" value="Genomic_DNA"/>
</dbReference>
<dbReference type="Proteomes" id="UP000037510">
    <property type="component" value="Unassembled WGS sequence"/>
</dbReference>
<evidence type="ECO:0000313" key="2">
    <source>
        <dbReference type="Proteomes" id="UP000037510"/>
    </source>
</evidence>
<comment type="caution">
    <text evidence="1">The sequence shown here is derived from an EMBL/GenBank/DDBJ whole genome shotgun (WGS) entry which is preliminary data.</text>
</comment>
<evidence type="ECO:0000313" key="1">
    <source>
        <dbReference type="EMBL" id="KOB73201.1"/>
    </source>
</evidence>
<evidence type="ECO:0008006" key="3">
    <source>
        <dbReference type="Google" id="ProtNLM"/>
    </source>
</evidence>
<organism evidence="1 2">
    <name type="scientific">Operophtera brumata</name>
    <name type="common">Winter moth</name>
    <name type="synonym">Phalaena brumata</name>
    <dbReference type="NCBI Taxonomy" id="104452"/>
    <lineage>
        <taxon>Eukaryota</taxon>
        <taxon>Metazoa</taxon>
        <taxon>Ecdysozoa</taxon>
        <taxon>Arthropoda</taxon>
        <taxon>Hexapoda</taxon>
        <taxon>Insecta</taxon>
        <taxon>Pterygota</taxon>
        <taxon>Neoptera</taxon>
        <taxon>Endopterygota</taxon>
        <taxon>Lepidoptera</taxon>
        <taxon>Glossata</taxon>
        <taxon>Ditrysia</taxon>
        <taxon>Geometroidea</taxon>
        <taxon>Geometridae</taxon>
        <taxon>Larentiinae</taxon>
        <taxon>Operophtera</taxon>
    </lineage>
</organism>
<proteinExistence type="predicted"/>